<dbReference type="OrthoDB" id="9805924at2"/>
<dbReference type="CDD" id="cd04301">
    <property type="entry name" value="NAT_SF"/>
    <property type="match status" value="1"/>
</dbReference>
<dbReference type="EMBL" id="LFTY01000002">
    <property type="protein sequence ID" value="KMW57083.1"/>
    <property type="molecule type" value="Genomic_DNA"/>
</dbReference>
<reference evidence="4 5" key="1">
    <citation type="submission" date="2015-06" db="EMBL/GenBank/DDBJ databases">
        <title>Draft genome sequence of an Alphaproteobacteria species associated to the Mediterranean sponge Oscarella lobularis.</title>
        <authorList>
            <person name="Jourda C."/>
            <person name="Santini S."/>
            <person name="Claverie J.-M."/>
        </authorList>
    </citation>
    <scope>NUCLEOTIDE SEQUENCE [LARGE SCALE GENOMIC DNA]</scope>
    <source>
        <strain evidence="4">IGS</strain>
    </source>
</reference>
<evidence type="ECO:0000256" key="2">
    <source>
        <dbReference type="ARBA" id="ARBA00023315"/>
    </source>
</evidence>
<organism evidence="4 5">
    <name type="scientific">Candidatus Rhodobacter oscarellae</name>
    <dbReference type="NCBI Taxonomy" id="1675527"/>
    <lineage>
        <taxon>Bacteria</taxon>
        <taxon>Pseudomonadati</taxon>
        <taxon>Pseudomonadota</taxon>
        <taxon>Alphaproteobacteria</taxon>
        <taxon>Rhodobacterales</taxon>
        <taxon>Rhodobacter group</taxon>
        <taxon>Rhodobacter</taxon>
    </lineage>
</organism>
<evidence type="ECO:0000256" key="1">
    <source>
        <dbReference type="ARBA" id="ARBA00022679"/>
    </source>
</evidence>
<dbReference type="PANTHER" id="PTHR10545:SF42">
    <property type="entry name" value="ACETYLTRANSFERASE"/>
    <property type="match status" value="1"/>
</dbReference>
<evidence type="ECO:0000313" key="4">
    <source>
        <dbReference type="EMBL" id="KMW57083.1"/>
    </source>
</evidence>
<dbReference type="InterPro" id="IPR051016">
    <property type="entry name" value="Diverse_Substrate_AcTransf"/>
</dbReference>
<dbReference type="STRING" id="1675527.AIOL_002041"/>
<dbReference type="PANTHER" id="PTHR10545">
    <property type="entry name" value="DIAMINE N-ACETYLTRANSFERASE"/>
    <property type="match status" value="1"/>
</dbReference>
<name>A0A0J9GU41_9RHOB</name>
<dbReference type="InterPro" id="IPR016181">
    <property type="entry name" value="Acyl_CoA_acyltransferase"/>
</dbReference>
<dbReference type="Pfam" id="PF00583">
    <property type="entry name" value="Acetyltransf_1"/>
    <property type="match status" value="1"/>
</dbReference>
<dbReference type="Gene3D" id="3.40.630.30">
    <property type="match status" value="1"/>
</dbReference>
<evidence type="ECO:0000259" key="3">
    <source>
        <dbReference type="PROSITE" id="PS51186"/>
    </source>
</evidence>
<dbReference type="PATRIC" id="fig|1675527.3.peg.2146"/>
<feature type="domain" description="N-acetyltransferase" evidence="3">
    <location>
        <begin position="2"/>
        <end position="146"/>
    </location>
</feature>
<keyword evidence="5" id="KW-1185">Reference proteome</keyword>
<gene>
    <name evidence="4" type="ORF">AIOL_002041</name>
</gene>
<comment type="caution">
    <text evidence="4">The sequence shown here is derived from an EMBL/GenBank/DDBJ whole genome shotgun (WGS) entry which is preliminary data.</text>
</comment>
<sequence length="146" mass="17081">MITIRSLWQADRAEWQRLWTAYLEFYETSVAPEVYETAFQRLLGNDSQDFHGALAELDGKPVGLVHYLFHRHLWKIENVCYLQDLYADPDVRGQGVGRKLIEHVYAQADAADCPSVYWLTQDFNAEARKLYDRIGVHTPFIRYNRG</sequence>
<dbReference type="InterPro" id="IPR000182">
    <property type="entry name" value="GNAT_dom"/>
</dbReference>
<dbReference type="RefSeq" id="WP_049642864.1">
    <property type="nucleotide sequence ID" value="NZ_LFTY01000002.1"/>
</dbReference>
<dbReference type="AlphaFoldDB" id="A0A0J9GU41"/>
<evidence type="ECO:0000313" key="5">
    <source>
        <dbReference type="Proteomes" id="UP000037178"/>
    </source>
</evidence>
<dbReference type="GO" id="GO:0008080">
    <property type="term" value="F:N-acetyltransferase activity"/>
    <property type="evidence" value="ECO:0007669"/>
    <property type="project" value="TreeGrafter"/>
</dbReference>
<accession>A0A0J9GU41</accession>
<keyword evidence="2" id="KW-0012">Acyltransferase</keyword>
<dbReference type="Proteomes" id="UP000037178">
    <property type="component" value="Unassembled WGS sequence"/>
</dbReference>
<proteinExistence type="predicted"/>
<keyword evidence="1 4" id="KW-0808">Transferase</keyword>
<dbReference type="SUPFAM" id="SSF55729">
    <property type="entry name" value="Acyl-CoA N-acyltransferases (Nat)"/>
    <property type="match status" value="1"/>
</dbReference>
<protein>
    <submittedName>
        <fullName evidence="4">Acetyltransferase</fullName>
    </submittedName>
</protein>
<dbReference type="PROSITE" id="PS51186">
    <property type="entry name" value="GNAT"/>
    <property type="match status" value="1"/>
</dbReference>